<dbReference type="Pfam" id="PF13639">
    <property type="entry name" value="zf-RING_2"/>
    <property type="match status" value="1"/>
</dbReference>
<dbReference type="InterPro" id="IPR013083">
    <property type="entry name" value="Znf_RING/FYVE/PHD"/>
</dbReference>
<name>A0AA39DWE1_VITRO</name>
<evidence type="ECO:0000313" key="4">
    <source>
        <dbReference type="EMBL" id="KAJ9697960.1"/>
    </source>
</evidence>
<dbReference type="GO" id="GO:0008270">
    <property type="term" value="F:zinc ion binding"/>
    <property type="evidence" value="ECO:0007669"/>
    <property type="project" value="UniProtKB-KW"/>
</dbReference>
<sequence>MSWNPQMDAHYMNTSYPYSTVGSFMDYFEGLAYEHVNFIFATASHGQESPYASSMNTSLYKFGLSETGSTSYYDYDQAYVVNDHVPGISEYRRTPENSSAITTDQIPTVNTQCEGNTDTTTTHATPVECPRSHPNSQDYQVIWQDNIDPDNMTYEELLELGEAVGTQSRGLSQELISLLPISKYKCGFFTRKKSRCERCVICQMEYKRRDRLITLPCKHVYHAACGTRWLSINKACPICYTEVFGEVPKIDK</sequence>
<dbReference type="SUPFAM" id="SSF57850">
    <property type="entry name" value="RING/U-box"/>
    <property type="match status" value="1"/>
</dbReference>
<evidence type="ECO:0000256" key="2">
    <source>
        <dbReference type="SAM" id="MobiDB-lite"/>
    </source>
</evidence>
<dbReference type="FunFam" id="3.30.40.10:FF:000226">
    <property type="entry name" value="E3 ubiquitin ligase BIG BROTHER"/>
    <property type="match status" value="1"/>
</dbReference>
<dbReference type="InterPro" id="IPR001841">
    <property type="entry name" value="Znf_RING"/>
</dbReference>
<evidence type="ECO:0000256" key="1">
    <source>
        <dbReference type="PROSITE-ProRule" id="PRU00175"/>
    </source>
</evidence>
<dbReference type="Gene3D" id="3.30.40.10">
    <property type="entry name" value="Zinc/RING finger domain, C3HC4 (zinc finger)"/>
    <property type="match status" value="1"/>
</dbReference>
<proteinExistence type="predicted"/>
<keyword evidence="1" id="KW-0862">Zinc</keyword>
<dbReference type="GO" id="GO:0046621">
    <property type="term" value="P:negative regulation of organ growth"/>
    <property type="evidence" value="ECO:0007669"/>
    <property type="project" value="InterPro"/>
</dbReference>
<dbReference type="Proteomes" id="UP001168098">
    <property type="component" value="Unassembled WGS sequence"/>
</dbReference>
<dbReference type="PANTHER" id="PTHR46400">
    <property type="entry name" value="RING/U-BOX SUPERFAMILY PROTEIN"/>
    <property type="match status" value="1"/>
</dbReference>
<protein>
    <recommendedName>
        <fullName evidence="3">RING-type domain-containing protein</fullName>
    </recommendedName>
</protein>
<dbReference type="PANTHER" id="PTHR46400:SF5">
    <property type="entry name" value="RING-TYPE DOMAIN-CONTAINING PROTEIN"/>
    <property type="match status" value="1"/>
</dbReference>
<gene>
    <name evidence="4" type="ORF">PVL29_007190</name>
</gene>
<dbReference type="GO" id="GO:0048437">
    <property type="term" value="P:floral organ development"/>
    <property type="evidence" value="ECO:0007669"/>
    <property type="project" value="TreeGrafter"/>
</dbReference>
<feature type="region of interest" description="Disordered" evidence="2">
    <location>
        <begin position="109"/>
        <end position="133"/>
    </location>
</feature>
<dbReference type="PROSITE" id="PS50089">
    <property type="entry name" value="ZF_RING_2"/>
    <property type="match status" value="1"/>
</dbReference>
<keyword evidence="5" id="KW-1185">Reference proteome</keyword>
<dbReference type="SMART" id="SM00184">
    <property type="entry name" value="RING"/>
    <property type="match status" value="1"/>
</dbReference>
<feature type="compositionally biased region" description="Polar residues" evidence="2">
    <location>
        <begin position="109"/>
        <end position="124"/>
    </location>
</feature>
<comment type="caution">
    <text evidence="4">The sequence shown here is derived from an EMBL/GenBank/DDBJ whole genome shotgun (WGS) entry which is preliminary data.</text>
</comment>
<evidence type="ECO:0000259" key="3">
    <source>
        <dbReference type="PROSITE" id="PS50089"/>
    </source>
</evidence>
<dbReference type="GO" id="GO:0016567">
    <property type="term" value="P:protein ubiquitination"/>
    <property type="evidence" value="ECO:0007669"/>
    <property type="project" value="InterPro"/>
</dbReference>
<dbReference type="InterPro" id="IPR033276">
    <property type="entry name" value="BB"/>
</dbReference>
<evidence type="ECO:0000313" key="5">
    <source>
        <dbReference type="Proteomes" id="UP001168098"/>
    </source>
</evidence>
<reference evidence="4 5" key="1">
    <citation type="journal article" date="2023" name="BMC Biotechnol.">
        <title>Vitis rotundifolia cv Carlos genome sequencing.</title>
        <authorList>
            <person name="Huff M."/>
            <person name="Hulse-Kemp A."/>
            <person name="Scheffler B."/>
            <person name="Youngblood R."/>
            <person name="Simpson S."/>
            <person name="Babiker E."/>
            <person name="Staton M."/>
        </authorList>
    </citation>
    <scope>NUCLEOTIDE SEQUENCE [LARGE SCALE GENOMIC DNA]</scope>
    <source>
        <tissue evidence="4">Leaf</tissue>
    </source>
</reference>
<dbReference type="GO" id="GO:0031624">
    <property type="term" value="F:ubiquitin conjugating enzyme binding"/>
    <property type="evidence" value="ECO:0007669"/>
    <property type="project" value="TreeGrafter"/>
</dbReference>
<dbReference type="AlphaFoldDB" id="A0AA39DWE1"/>
<keyword evidence="1" id="KW-0863">Zinc-finger</keyword>
<feature type="domain" description="RING-type" evidence="3">
    <location>
        <begin position="199"/>
        <end position="239"/>
    </location>
</feature>
<keyword evidence="1" id="KW-0479">Metal-binding</keyword>
<dbReference type="EMBL" id="JARBHA010000006">
    <property type="protein sequence ID" value="KAJ9697960.1"/>
    <property type="molecule type" value="Genomic_DNA"/>
</dbReference>
<organism evidence="4 5">
    <name type="scientific">Vitis rotundifolia</name>
    <name type="common">Muscadine grape</name>
    <dbReference type="NCBI Taxonomy" id="103349"/>
    <lineage>
        <taxon>Eukaryota</taxon>
        <taxon>Viridiplantae</taxon>
        <taxon>Streptophyta</taxon>
        <taxon>Embryophyta</taxon>
        <taxon>Tracheophyta</taxon>
        <taxon>Spermatophyta</taxon>
        <taxon>Magnoliopsida</taxon>
        <taxon>eudicotyledons</taxon>
        <taxon>Gunneridae</taxon>
        <taxon>Pentapetalae</taxon>
        <taxon>rosids</taxon>
        <taxon>Vitales</taxon>
        <taxon>Vitaceae</taxon>
        <taxon>Viteae</taxon>
        <taxon>Vitis</taxon>
    </lineage>
</organism>
<dbReference type="GO" id="GO:0004842">
    <property type="term" value="F:ubiquitin-protein transferase activity"/>
    <property type="evidence" value="ECO:0007669"/>
    <property type="project" value="InterPro"/>
</dbReference>
<accession>A0AA39DWE1</accession>